<comment type="caution">
    <text evidence="2">The sequence shown here is derived from an EMBL/GenBank/DDBJ whole genome shotgun (WGS) entry which is preliminary data.</text>
</comment>
<dbReference type="GO" id="GO:0035438">
    <property type="term" value="F:cyclic-di-GMP binding"/>
    <property type="evidence" value="ECO:0007669"/>
    <property type="project" value="InterPro"/>
</dbReference>
<evidence type="ECO:0000259" key="1">
    <source>
        <dbReference type="Pfam" id="PF07238"/>
    </source>
</evidence>
<dbReference type="EMBL" id="BMES01000002">
    <property type="protein sequence ID" value="GGH25842.1"/>
    <property type="molecule type" value="Genomic_DNA"/>
</dbReference>
<dbReference type="AlphaFoldDB" id="A0A917MKU4"/>
<feature type="domain" description="PilZ" evidence="1">
    <location>
        <begin position="121"/>
        <end position="198"/>
    </location>
</feature>
<proteinExistence type="predicted"/>
<organism evidence="2 3">
    <name type="scientific">Alsobacter metallidurans</name>
    <dbReference type="NCBI Taxonomy" id="340221"/>
    <lineage>
        <taxon>Bacteria</taxon>
        <taxon>Pseudomonadati</taxon>
        <taxon>Pseudomonadota</taxon>
        <taxon>Alphaproteobacteria</taxon>
        <taxon>Hyphomicrobiales</taxon>
        <taxon>Alsobacteraceae</taxon>
        <taxon>Alsobacter</taxon>
    </lineage>
</organism>
<dbReference type="Proteomes" id="UP000603912">
    <property type="component" value="Unassembled WGS sequence"/>
</dbReference>
<evidence type="ECO:0000313" key="3">
    <source>
        <dbReference type="Proteomes" id="UP000603912"/>
    </source>
</evidence>
<keyword evidence="3" id="KW-1185">Reference proteome</keyword>
<feature type="domain" description="PilZ" evidence="1">
    <location>
        <begin position="18"/>
        <end position="103"/>
    </location>
</feature>
<dbReference type="Pfam" id="PF07238">
    <property type="entry name" value="PilZ"/>
    <property type="match status" value="2"/>
</dbReference>
<protein>
    <submittedName>
        <fullName evidence="2">Pilus assembly protein PilZ</fullName>
    </submittedName>
</protein>
<reference evidence="2" key="2">
    <citation type="submission" date="2020-09" db="EMBL/GenBank/DDBJ databases">
        <authorList>
            <person name="Sun Q."/>
            <person name="Zhou Y."/>
        </authorList>
    </citation>
    <scope>NUCLEOTIDE SEQUENCE</scope>
    <source>
        <strain evidence="2">CGMCC 1.12214</strain>
    </source>
</reference>
<dbReference type="SUPFAM" id="SSF141371">
    <property type="entry name" value="PilZ domain-like"/>
    <property type="match status" value="2"/>
</dbReference>
<reference evidence="2" key="1">
    <citation type="journal article" date="2014" name="Int. J. Syst. Evol. Microbiol.">
        <title>Complete genome sequence of Corynebacterium casei LMG S-19264T (=DSM 44701T), isolated from a smear-ripened cheese.</title>
        <authorList>
            <consortium name="US DOE Joint Genome Institute (JGI-PGF)"/>
            <person name="Walter F."/>
            <person name="Albersmeier A."/>
            <person name="Kalinowski J."/>
            <person name="Ruckert C."/>
        </authorList>
    </citation>
    <scope>NUCLEOTIDE SEQUENCE</scope>
    <source>
        <strain evidence="2">CGMCC 1.12214</strain>
    </source>
</reference>
<name>A0A917MKU4_9HYPH</name>
<sequence length="206" mass="22857">MTQMAIMQAIQANPRTLERRRHQRVRVTLLGRFMLENRQEFPCQTVDMSPGGLALFAPVRGKLGERVVIYLEHLGRVEGTIVREYERGFAVALSATKRKQDKLASQLTWFANRQELGLPEDRRHERITPRSTGALMRTPDGAEIGVRIIDVSLSGAAVSSPVKPPLGSPVSIGATSGKVVRHFDGGIAIEFLRTLSDQAFDENVQL</sequence>
<evidence type="ECO:0000313" key="2">
    <source>
        <dbReference type="EMBL" id="GGH25842.1"/>
    </source>
</evidence>
<accession>A0A917MKU4</accession>
<dbReference type="Gene3D" id="2.40.10.220">
    <property type="entry name" value="predicted glycosyltransferase like domains"/>
    <property type="match status" value="2"/>
</dbReference>
<dbReference type="InterPro" id="IPR009875">
    <property type="entry name" value="PilZ_domain"/>
</dbReference>
<gene>
    <name evidence="2" type="ORF">GCM10007036_33220</name>
</gene>